<reference evidence="1" key="1">
    <citation type="journal article" date="2014" name="Front. Microbiol.">
        <title>High frequency of phylogenetically diverse reductive dehalogenase-homologous genes in deep subseafloor sedimentary metagenomes.</title>
        <authorList>
            <person name="Kawai M."/>
            <person name="Futagami T."/>
            <person name="Toyoda A."/>
            <person name="Takaki Y."/>
            <person name="Nishi S."/>
            <person name="Hori S."/>
            <person name="Arai W."/>
            <person name="Tsubouchi T."/>
            <person name="Morono Y."/>
            <person name="Uchiyama I."/>
            <person name="Ito T."/>
            <person name="Fujiyama A."/>
            <person name="Inagaki F."/>
            <person name="Takami H."/>
        </authorList>
    </citation>
    <scope>NUCLEOTIDE SEQUENCE</scope>
    <source>
        <strain evidence="1">Expedition CK06-06</strain>
    </source>
</reference>
<name>X1JWD7_9ZZZZ</name>
<dbReference type="EMBL" id="BARV01001682">
    <property type="protein sequence ID" value="GAH99041.1"/>
    <property type="molecule type" value="Genomic_DNA"/>
</dbReference>
<comment type="caution">
    <text evidence="1">The sequence shown here is derived from an EMBL/GenBank/DDBJ whole genome shotgun (WGS) entry which is preliminary data.</text>
</comment>
<accession>X1JWD7</accession>
<gene>
    <name evidence="1" type="ORF">S06H3_04725</name>
</gene>
<dbReference type="AlphaFoldDB" id="X1JWD7"/>
<evidence type="ECO:0000313" key="1">
    <source>
        <dbReference type="EMBL" id="GAH99041.1"/>
    </source>
</evidence>
<organism evidence="1">
    <name type="scientific">marine sediment metagenome</name>
    <dbReference type="NCBI Taxonomy" id="412755"/>
    <lineage>
        <taxon>unclassified sequences</taxon>
        <taxon>metagenomes</taxon>
        <taxon>ecological metagenomes</taxon>
    </lineage>
</organism>
<sequence>MPPTEEKDRSKKLEKLVRRAFGFEKIERAELSRDEYKKKGKNPYNLEKVVNEQIKLRLSVKGLQIDMNWVKRLLWVIIAILLGSSLIF</sequence>
<protein>
    <submittedName>
        <fullName evidence="1">Uncharacterized protein</fullName>
    </submittedName>
</protein>
<proteinExistence type="predicted"/>